<protein>
    <submittedName>
        <fullName evidence="6">Glycosyl transferase</fullName>
    </submittedName>
</protein>
<dbReference type="InterPro" id="IPR001173">
    <property type="entry name" value="Glyco_trans_2-like"/>
</dbReference>
<dbReference type="Gene3D" id="3.90.550.10">
    <property type="entry name" value="Spore Coat Polysaccharide Biosynthesis Protein SpsA, Chain A"/>
    <property type="match status" value="1"/>
</dbReference>
<keyword evidence="3 6" id="KW-0808">Transferase</keyword>
<evidence type="ECO:0000256" key="4">
    <source>
        <dbReference type="SAM" id="Phobius"/>
    </source>
</evidence>
<keyword evidence="7" id="KW-1185">Reference proteome</keyword>
<feature type="transmembrane region" description="Helical" evidence="4">
    <location>
        <begin position="16"/>
        <end position="40"/>
    </location>
</feature>
<evidence type="ECO:0000256" key="1">
    <source>
        <dbReference type="ARBA" id="ARBA00006739"/>
    </source>
</evidence>
<reference evidence="6 7" key="1">
    <citation type="journal article" date="2012" name="Stand. Genomic Sci.">
        <title>Genome sequence of the ocean sediment bacterium Saccharomonospora marina type strain (XMU15(T)).</title>
        <authorList>
            <person name="Klenk H.P."/>
            <person name="Lu M."/>
            <person name="Lucas S."/>
            <person name="Lapidus A."/>
            <person name="Copeland A."/>
            <person name="Pitluck S."/>
            <person name="Goodwin L.A."/>
            <person name="Han C."/>
            <person name="Tapia R."/>
            <person name="Brambilla E.M."/>
            <person name="Potter G."/>
            <person name="Land M."/>
            <person name="Ivanova N."/>
            <person name="Rohde M."/>
            <person name="Goker M."/>
            <person name="Detter J.C."/>
            <person name="Li W.J."/>
            <person name="Kyrpides N.C."/>
            <person name="Woyke T."/>
        </authorList>
    </citation>
    <scope>NUCLEOTIDE SEQUENCE [LARGE SCALE GENOMIC DNA]</scope>
    <source>
        <strain evidence="6 7">XMU15</strain>
    </source>
</reference>
<dbReference type="GO" id="GO:0016757">
    <property type="term" value="F:glycosyltransferase activity"/>
    <property type="evidence" value="ECO:0007669"/>
    <property type="project" value="UniProtKB-KW"/>
</dbReference>
<evidence type="ECO:0000256" key="3">
    <source>
        <dbReference type="ARBA" id="ARBA00022679"/>
    </source>
</evidence>
<comment type="similarity">
    <text evidence="1">Belongs to the glycosyltransferase 2 family.</text>
</comment>
<evidence type="ECO:0000259" key="5">
    <source>
        <dbReference type="Pfam" id="PF00535"/>
    </source>
</evidence>
<keyword evidence="4" id="KW-0472">Membrane</keyword>
<dbReference type="HOGENOM" id="CLU_044042_1_0_11"/>
<keyword evidence="4" id="KW-1133">Transmembrane helix</keyword>
<dbReference type="InterPro" id="IPR029044">
    <property type="entry name" value="Nucleotide-diphossugar_trans"/>
</dbReference>
<keyword evidence="2" id="KW-0328">Glycosyltransferase</keyword>
<dbReference type="AlphaFoldDB" id="H5X7W4"/>
<organism evidence="6 7">
    <name type="scientific">Saccharomonospora marina XMU15</name>
    <dbReference type="NCBI Taxonomy" id="882083"/>
    <lineage>
        <taxon>Bacteria</taxon>
        <taxon>Bacillati</taxon>
        <taxon>Actinomycetota</taxon>
        <taxon>Actinomycetes</taxon>
        <taxon>Pseudonocardiales</taxon>
        <taxon>Pseudonocardiaceae</taxon>
        <taxon>Saccharomonospora</taxon>
    </lineage>
</organism>
<keyword evidence="4" id="KW-0812">Transmembrane</keyword>
<feature type="transmembrane region" description="Helical" evidence="4">
    <location>
        <begin position="389"/>
        <end position="411"/>
    </location>
</feature>
<dbReference type="CDD" id="cd06423">
    <property type="entry name" value="CESA_like"/>
    <property type="match status" value="1"/>
</dbReference>
<dbReference type="PANTHER" id="PTHR43630">
    <property type="entry name" value="POLY-BETA-1,6-N-ACETYL-D-GLUCOSAMINE SYNTHASE"/>
    <property type="match status" value="1"/>
</dbReference>
<name>H5X7W4_9PSEU</name>
<accession>H5X7W4</accession>
<dbReference type="Pfam" id="PF00535">
    <property type="entry name" value="Glycos_transf_2"/>
    <property type="match status" value="1"/>
</dbReference>
<feature type="domain" description="Glycosyltransferase 2-like" evidence="5">
    <location>
        <begin position="63"/>
        <end position="203"/>
    </location>
</feature>
<dbReference type="eggNOG" id="COG1215">
    <property type="taxonomic scope" value="Bacteria"/>
</dbReference>
<evidence type="ECO:0000256" key="2">
    <source>
        <dbReference type="ARBA" id="ARBA00022676"/>
    </source>
</evidence>
<evidence type="ECO:0000313" key="7">
    <source>
        <dbReference type="Proteomes" id="UP000004926"/>
    </source>
</evidence>
<dbReference type="SUPFAM" id="SSF53448">
    <property type="entry name" value="Nucleotide-diphospho-sugar transferases"/>
    <property type="match status" value="1"/>
</dbReference>
<evidence type="ECO:0000313" key="6">
    <source>
        <dbReference type="EMBL" id="EHR52464.1"/>
    </source>
</evidence>
<feature type="transmembrane region" description="Helical" evidence="4">
    <location>
        <begin position="357"/>
        <end position="383"/>
    </location>
</feature>
<dbReference type="RefSeq" id="WP_009155842.1">
    <property type="nucleotide sequence ID" value="NZ_CM001439.1"/>
</dbReference>
<dbReference type="Proteomes" id="UP000004926">
    <property type="component" value="Chromosome"/>
</dbReference>
<dbReference type="EMBL" id="CM001439">
    <property type="protein sequence ID" value="EHR52464.1"/>
    <property type="molecule type" value="Genomic_DNA"/>
</dbReference>
<gene>
    <name evidence="6" type="ORF">SacmaDRAFT_4276</name>
</gene>
<dbReference type="STRING" id="882083.SacmaDRAFT_4276"/>
<dbReference type="PANTHER" id="PTHR43630:SF1">
    <property type="entry name" value="POLY-BETA-1,6-N-ACETYL-D-GLUCOSAMINE SYNTHASE"/>
    <property type="match status" value="1"/>
</dbReference>
<proteinExistence type="inferred from homology"/>
<sequence>MTEALRVLLQATDLLVLVYFAVLNSVYAALVIIGSAELAAHLRRERFSGLEEIYRSPLTRPVSVLIPAHNESAGIIESVRAMLSLRYPEHEVVVVDDGSTDDTFERLREEYDLVEIPMVVPGDVPTRKPINSTHVPRLRQDRLVVVRKDNGGKTDALNVGLNVARYPLVCMVDADGILDPRALLWAAKPFADDPLRVVATGGVVRLANGCTVIAGRVVDVRMPRRWLARIQVVEYLRSFLFGRTGWSRIGGLIVISGAFGVFRRDLVVNSGGLRYDTVGEDAELVVRLHHELLRRHADYRIEFVGEPIAWTEAPETFKVLGRQRKRWHRGLAEIMSIHRKMIGNPRYRQVGMMSMPFYLLFELLAPIVELAGLILIPAGILLGAVNVDFAWQFLLLAYAYATLVTVSSMLIEEIVYHRFNRTSDVVVAAIAAVLENIGYRQFTAWARLRGLWAAIRQHPATWGEMTRRGFTEAESHR</sequence>